<proteinExistence type="inferred from homology"/>
<evidence type="ECO:0000313" key="3">
    <source>
        <dbReference type="EMBL" id="MFI5674112.1"/>
    </source>
</evidence>
<accession>A0ABW7XVM3</accession>
<gene>
    <name evidence="3" type="ORF">ACIA8P_05505</name>
</gene>
<dbReference type="Gene3D" id="3.30.70.1060">
    <property type="entry name" value="Dimeric alpha+beta barrel"/>
    <property type="match status" value="1"/>
</dbReference>
<keyword evidence="4" id="KW-1185">Reference proteome</keyword>
<dbReference type="EMBL" id="JBITDC010000002">
    <property type="protein sequence ID" value="MFI5674112.1"/>
    <property type="molecule type" value="Genomic_DNA"/>
</dbReference>
<evidence type="ECO:0000259" key="2">
    <source>
        <dbReference type="Pfam" id="PF03795"/>
    </source>
</evidence>
<comment type="similarity">
    <text evidence="1">Belongs to the YciI family.</text>
</comment>
<dbReference type="RefSeq" id="WP_398655071.1">
    <property type="nucleotide sequence ID" value="NZ_JBITDC010000002.1"/>
</dbReference>
<dbReference type="PANTHER" id="PTHR37828:SF1">
    <property type="entry name" value="YCII-RELATED DOMAIN-CONTAINING PROTEIN"/>
    <property type="match status" value="1"/>
</dbReference>
<dbReference type="InterPro" id="IPR005545">
    <property type="entry name" value="YCII"/>
</dbReference>
<sequence>MFVLELTYTAPLDAVDALLDAHVAWLDQQFEKGVFLAAGPKNPRDGGIILAVVEGREQAEEIAADDPFSTGGVCTYRITAFAATKTAPAFDGYREPLG</sequence>
<organism evidence="3 4">
    <name type="scientific">Streptomyces cellulosae</name>
    <dbReference type="NCBI Taxonomy" id="1968"/>
    <lineage>
        <taxon>Bacteria</taxon>
        <taxon>Bacillati</taxon>
        <taxon>Actinomycetota</taxon>
        <taxon>Actinomycetes</taxon>
        <taxon>Kitasatosporales</taxon>
        <taxon>Streptomycetaceae</taxon>
        <taxon>Streptomyces</taxon>
    </lineage>
</organism>
<dbReference type="InterPro" id="IPR011008">
    <property type="entry name" value="Dimeric_a/b-barrel"/>
</dbReference>
<evidence type="ECO:0000256" key="1">
    <source>
        <dbReference type="ARBA" id="ARBA00007689"/>
    </source>
</evidence>
<name>A0ABW7XVM3_STRCE</name>
<evidence type="ECO:0000313" key="4">
    <source>
        <dbReference type="Proteomes" id="UP001612415"/>
    </source>
</evidence>
<protein>
    <submittedName>
        <fullName evidence="3">YciI family protein</fullName>
    </submittedName>
</protein>
<dbReference type="Proteomes" id="UP001612415">
    <property type="component" value="Unassembled WGS sequence"/>
</dbReference>
<dbReference type="PANTHER" id="PTHR37828">
    <property type="entry name" value="GSR2449 PROTEIN"/>
    <property type="match status" value="1"/>
</dbReference>
<reference evidence="3 4" key="1">
    <citation type="submission" date="2024-10" db="EMBL/GenBank/DDBJ databases">
        <title>The Natural Products Discovery Center: Release of the First 8490 Sequenced Strains for Exploring Actinobacteria Biosynthetic Diversity.</title>
        <authorList>
            <person name="Kalkreuter E."/>
            <person name="Kautsar S.A."/>
            <person name="Yang D."/>
            <person name="Bader C.D."/>
            <person name="Teijaro C.N."/>
            <person name="Fluegel L."/>
            <person name="Davis C.M."/>
            <person name="Simpson J.R."/>
            <person name="Lauterbach L."/>
            <person name="Steele A.D."/>
            <person name="Gui C."/>
            <person name="Meng S."/>
            <person name="Li G."/>
            <person name="Viehrig K."/>
            <person name="Ye F."/>
            <person name="Su P."/>
            <person name="Kiefer A.F."/>
            <person name="Nichols A."/>
            <person name="Cepeda A.J."/>
            <person name="Yan W."/>
            <person name="Fan B."/>
            <person name="Jiang Y."/>
            <person name="Adhikari A."/>
            <person name="Zheng C.-J."/>
            <person name="Schuster L."/>
            <person name="Cowan T.M."/>
            <person name="Smanski M.J."/>
            <person name="Chevrette M.G."/>
            <person name="De Carvalho L.P.S."/>
            <person name="Shen B."/>
        </authorList>
    </citation>
    <scope>NUCLEOTIDE SEQUENCE [LARGE SCALE GENOMIC DNA]</scope>
    <source>
        <strain evidence="3 4">NPDC051599</strain>
    </source>
</reference>
<comment type="caution">
    <text evidence="3">The sequence shown here is derived from an EMBL/GenBank/DDBJ whole genome shotgun (WGS) entry which is preliminary data.</text>
</comment>
<feature type="domain" description="YCII-related" evidence="2">
    <location>
        <begin position="1"/>
        <end position="81"/>
    </location>
</feature>
<dbReference type="Pfam" id="PF03795">
    <property type="entry name" value="YCII"/>
    <property type="match status" value="1"/>
</dbReference>
<dbReference type="SUPFAM" id="SSF54909">
    <property type="entry name" value="Dimeric alpha+beta barrel"/>
    <property type="match status" value="1"/>
</dbReference>